<keyword evidence="2" id="KW-1185">Reference proteome</keyword>
<gene>
    <name evidence="1" type="ORF">HMPREF0548_1919</name>
</gene>
<organism evidence="1 2">
    <name type="scientific">Lactobacillus ultunensis DSM 16047</name>
    <dbReference type="NCBI Taxonomy" id="525365"/>
    <lineage>
        <taxon>Bacteria</taxon>
        <taxon>Bacillati</taxon>
        <taxon>Bacillota</taxon>
        <taxon>Bacilli</taxon>
        <taxon>Lactobacillales</taxon>
        <taxon>Lactobacillaceae</taxon>
        <taxon>Lactobacillus</taxon>
    </lineage>
</organism>
<dbReference type="STRING" id="525365.HMPREF0548_1919"/>
<reference evidence="1 2" key="1">
    <citation type="submission" date="2009-01" db="EMBL/GenBank/DDBJ databases">
        <authorList>
            <person name="Qin X."/>
            <person name="Bachman B."/>
            <person name="Battles P."/>
            <person name="Bell A."/>
            <person name="Bess C."/>
            <person name="Bickham C."/>
            <person name="Chaboub L."/>
            <person name="Chen D."/>
            <person name="Coyle M."/>
            <person name="Deiros D.R."/>
            <person name="Dinh H."/>
            <person name="Forbes L."/>
            <person name="Fowler G."/>
            <person name="Francisco L."/>
            <person name="Fu Q."/>
            <person name="Gubbala S."/>
            <person name="Hale W."/>
            <person name="Han Y."/>
            <person name="Hemphill L."/>
            <person name="Highlander S.K."/>
            <person name="Hirani K."/>
            <person name="Hogues M."/>
            <person name="Jackson L."/>
            <person name="Jakkamsetti A."/>
            <person name="Javaid M."/>
            <person name="Jiang H."/>
            <person name="Korchina V."/>
            <person name="Kovar C."/>
            <person name="Lara F."/>
            <person name="Lee S."/>
            <person name="Mata R."/>
            <person name="Mathew T."/>
            <person name="Moen C."/>
            <person name="Morales K."/>
            <person name="Munidasa M."/>
            <person name="Nazareth L."/>
            <person name="Ngo R."/>
            <person name="Nguyen L."/>
            <person name="Okwuonu G."/>
            <person name="Ongeri F."/>
            <person name="Patil S."/>
            <person name="Petrosino J."/>
            <person name="Pham C."/>
            <person name="Pham P."/>
            <person name="Pu L.-L."/>
            <person name="Puazo M."/>
            <person name="Raj R."/>
            <person name="Reid J."/>
            <person name="Rouhana J."/>
            <person name="Saada N."/>
            <person name="Shang Y."/>
            <person name="Simmons D."/>
            <person name="Thornton R."/>
            <person name="Warren J."/>
            <person name="Weissenberger G."/>
            <person name="Zhang J."/>
            <person name="Zhang L."/>
            <person name="Zhou C."/>
            <person name="Zhu D."/>
            <person name="Muzny D."/>
            <person name="Worley K."/>
            <person name="Gibbs R."/>
        </authorList>
    </citation>
    <scope>NUCLEOTIDE SEQUENCE [LARGE SCALE GENOMIC DNA]</scope>
    <source>
        <strain evidence="1 2">DSM 16047</strain>
    </source>
</reference>
<evidence type="ECO:0000313" key="1">
    <source>
        <dbReference type="EMBL" id="EEJ71187.1"/>
    </source>
</evidence>
<dbReference type="EMBL" id="ACGU01000108">
    <property type="protein sequence ID" value="EEJ71187.1"/>
    <property type="molecule type" value="Genomic_DNA"/>
</dbReference>
<dbReference type="HOGENOM" id="CLU_1198556_0_0_9"/>
<evidence type="ECO:0000313" key="2">
    <source>
        <dbReference type="Proteomes" id="UP000005583"/>
    </source>
</evidence>
<dbReference type="PATRIC" id="fig|525365.8.peg.2019"/>
<comment type="caution">
    <text evidence="1">The sequence shown here is derived from an EMBL/GenBank/DDBJ whole genome shotgun (WGS) entry which is preliminary data.</text>
</comment>
<sequence>MPFFKSLGSIIHVYIISQRVIRSTEMKKGKFIKHSSAIVVALLAVSPVATFATANGLTTTVKADTKAGSSEDNPIKLTIKIDKAKFNKAAMNGITFSINSYLHIYQDGKELSIDPQQIIEEHSAPTVVKGTKVTLRKVGCKLAAKTWYEIRDASGLDHLIKTPSNSYDFLIPINYTFIAGSEKDHVDPSLPNGGTNTKETAINLTWGLDASSCMQVILDFHILTNLIKICI</sequence>
<accession>C2EQH3</accession>
<name>C2EQH3_9LACO</name>
<protein>
    <submittedName>
        <fullName evidence="1">Uncharacterized protein</fullName>
    </submittedName>
</protein>
<proteinExistence type="predicted"/>
<dbReference type="Proteomes" id="UP000005583">
    <property type="component" value="Unassembled WGS sequence"/>
</dbReference>
<dbReference type="AlphaFoldDB" id="C2EQH3"/>